<feature type="region of interest" description="Disordered" evidence="1">
    <location>
        <begin position="232"/>
        <end position="251"/>
    </location>
</feature>
<dbReference type="EMBL" id="FNIB01000009">
    <property type="protein sequence ID" value="SDO00063.1"/>
    <property type="molecule type" value="Genomic_DNA"/>
</dbReference>
<protein>
    <submittedName>
        <fullName evidence="2">Uncharacterized protein</fullName>
    </submittedName>
</protein>
<gene>
    <name evidence="3" type="ORF">E3O21_11695</name>
    <name evidence="2" type="ORF">SAMN05216368_10911</name>
</gene>
<evidence type="ECO:0000313" key="5">
    <source>
        <dbReference type="Proteomes" id="UP000298252"/>
    </source>
</evidence>
<reference evidence="2 4" key="1">
    <citation type="submission" date="2016-10" db="EMBL/GenBank/DDBJ databases">
        <authorList>
            <person name="Varghese N."/>
            <person name="Submissions S."/>
        </authorList>
    </citation>
    <scope>NUCLEOTIDE SEQUENCE [LARGE SCALE GENOMIC DNA]</scope>
    <source>
        <strain evidence="2 4">CGMCC 1.11215</strain>
    </source>
</reference>
<evidence type="ECO:0000313" key="2">
    <source>
        <dbReference type="EMBL" id="SDO00063.1"/>
    </source>
</evidence>
<dbReference type="Proteomes" id="UP000199639">
    <property type="component" value="Unassembled WGS sequence"/>
</dbReference>
<sequence>MTGAVSIRSTGAATITAPVSSRSTQKTVWHKAAATFTDLPRTAQTAAPSSGVLAEAVVTLRGATRDSGRLIQTRLGFRAYADRVFVVMVTRQLRARADGKLAPVGEWTVADAVTHKMAAGTAAVHQTATVAAGAAGPAAGGLAVAAPGRGAADAIDAESYLPPSIRNDFEAAVREPKTHLGNLLRWPTTPTAHQEVRVLRLAAGKAVVIAADRPDHHAAAWTITKWTYTLASPSAGSKSLPTRTPSRTLGQ</sequence>
<keyword evidence="5" id="KW-1185">Reference proteome</keyword>
<dbReference type="EMBL" id="SOFD01000028">
    <property type="protein sequence ID" value="TFB76111.1"/>
    <property type="molecule type" value="Genomic_DNA"/>
</dbReference>
<name>A0A4V3I8S0_9MICO</name>
<proteinExistence type="predicted"/>
<organism evidence="2 4">
    <name type="scientific">Cryobacterium flavum</name>
    <dbReference type="NCBI Taxonomy" id="1424659"/>
    <lineage>
        <taxon>Bacteria</taxon>
        <taxon>Bacillati</taxon>
        <taxon>Actinomycetota</taxon>
        <taxon>Actinomycetes</taxon>
        <taxon>Micrococcales</taxon>
        <taxon>Microbacteriaceae</taxon>
        <taxon>Cryobacterium</taxon>
    </lineage>
</organism>
<dbReference type="Proteomes" id="UP000298252">
    <property type="component" value="Unassembled WGS sequence"/>
</dbReference>
<reference evidence="3 5" key="2">
    <citation type="submission" date="2019-03" db="EMBL/GenBank/DDBJ databases">
        <title>Genomics of glacier-inhabiting Cryobacterium strains.</title>
        <authorList>
            <person name="Liu Q."/>
            <person name="Xin Y.-H."/>
        </authorList>
    </citation>
    <scope>NUCLEOTIDE SEQUENCE [LARGE SCALE GENOMIC DNA]</scope>
    <source>
        <strain evidence="3 5">Hh8</strain>
    </source>
</reference>
<accession>A0A4V3I8S0</accession>
<evidence type="ECO:0000313" key="3">
    <source>
        <dbReference type="EMBL" id="TFB76111.1"/>
    </source>
</evidence>
<evidence type="ECO:0000256" key="1">
    <source>
        <dbReference type="SAM" id="MobiDB-lite"/>
    </source>
</evidence>
<evidence type="ECO:0000313" key="4">
    <source>
        <dbReference type="Proteomes" id="UP000199639"/>
    </source>
</evidence>
<dbReference type="RefSeq" id="WP_092341330.1">
    <property type="nucleotide sequence ID" value="NZ_FNIB01000009.1"/>
</dbReference>
<dbReference type="AlphaFoldDB" id="A0A4V3I8S0"/>